<feature type="region of interest" description="Disordered" evidence="1">
    <location>
        <begin position="193"/>
        <end position="220"/>
    </location>
</feature>
<accession>A0A845AYN5</accession>
<name>A0A845AYN5_9SPHN</name>
<proteinExistence type="predicted"/>
<evidence type="ECO:0000313" key="2">
    <source>
        <dbReference type="EMBL" id="MXP42994.1"/>
    </source>
</evidence>
<dbReference type="Proteomes" id="UP000431922">
    <property type="component" value="Unassembled WGS sequence"/>
</dbReference>
<keyword evidence="3" id="KW-1185">Reference proteome</keyword>
<evidence type="ECO:0000256" key="1">
    <source>
        <dbReference type="SAM" id="MobiDB-lite"/>
    </source>
</evidence>
<sequence length="220" mass="23089">MSLPDSVHSAALDAEIIKPVFFAWLDILGDPVRANTSGADITPMGTGDPDLDGHTFLGISGNFVDISSVKYRQGGSDSVTAELSGIEGLDDDTLGLIGDPLNWRSRDARLWRIVRNAANVQQGGFHAYYTGKMTGLTHSGDATQQKLRVTIESYLAVFSEASNRTYLDQSRYDAGDESARAAIAIANGDYGGASRGGGSGGGTPGGGGSRGGNRLDRVEF</sequence>
<evidence type="ECO:0000313" key="3">
    <source>
        <dbReference type="Proteomes" id="UP000431922"/>
    </source>
</evidence>
<protein>
    <submittedName>
        <fullName evidence="2">Uncharacterized protein</fullName>
    </submittedName>
</protein>
<feature type="compositionally biased region" description="Gly residues" evidence="1">
    <location>
        <begin position="193"/>
        <end position="211"/>
    </location>
</feature>
<comment type="caution">
    <text evidence="2">The sequence shown here is derived from an EMBL/GenBank/DDBJ whole genome shotgun (WGS) entry which is preliminary data.</text>
</comment>
<gene>
    <name evidence="2" type="ORF">GRI65_00825</name>
</gene>
<dbReference type="OrthoDB" id="7555006at2"/>
<reference evidence="2 3" key="1">
    <citation type="submission" date="2019-12" db="EMBL/GenBank/DDBJ databases">
        <title>Genomic-based taxomic classification of the family Erythrobacteraceae.</title>
        <authorList>
            <person name="Xu L."/>
        </authorList>
    </citation>
    <scope>NUCLEOTIDE SEQUENCE [LARGE SCALE GENOMIC DNA]</scope>
    <source>
        <strain evidence="2 3">KCTC 42453</strain>
    </source>
</reference>
<organism evidence="2 3">
    <name type="scientific">Allopontixanthobacter sediminis</name>
    <dbReference type="NCBI Taxonomy" id="1689985"/>
    <lineage>
        <taxon>Bacteria</taxon>
        <taxon>Pseudomonadati</taxon>
        <taxon>Pseudomonadota</taxon>
        <taxon>Alphaproteobacteria</taxon>
        <taxon>Sphingomonadales</taxon>
        <taxon>Erythrobacteraceae</taxon>
        <taxon>Allopontixanthobacter</taxon>
    </lineage>
</organism>
<dbReference type="EMBL" id="WTYL01000001">
    <property type="protein sequence ID" value="MXP42994.1"/>
    <property type="molecule type" value="Genomic_DNA"/>
</dbReference>
<dbReference type="RefSeq" id="WP_160754648.1">
    <property type="nucleotide sequence ID" value="NZ_WTYL01000001.1"/>
</dbReference>
<dbReference type="AlphaFoldDB" id="A0A845AYN5"/>